<dbReference type="InterPro" id="IPR000560">
    <property type="entry name" value="His_Pase_clade-2"/>
</dbReference>
<dbReference type="InterPro" id="IPR002213">
    <property type="entry name" value="UDP_glucos_trans"/>
</dbReference>
<feature type="signal peptide" evidence="8">
    <location>
        <begin position="1"/>
        <end position="17"/>
    </location>
</feature>
<evidence type="ECO:0000256" key="3">
    <source>
        <dbReference type="ARBA" id="ARBA00022676"/>
    </source>
</evidence>
<dbReference type="PANTHER" id="PTHR48043:SF5">
    <property type="entry name" value="UDP-GLUCURONOSYLTRANSFERASE UGT-58-RELATED"/>
    <property type="match status" value="1"/>
</dbReference>
<dbReference type="PANTHER" id="PTHR48043">
    <property type="entry name" value="EG:EG0003.4 PROTEIN-RELATED"/>
    <property type="match status" value="1"/>
</dbReference>
<keyword evidence="7" id="KW-0472">Membrane</keyword>
<dbReference type="InterPro" id="IPR029033">
    <property type="entry name" value="His_PPase_superfam"/>
</dbReference>
<evidence type="ECO:0000256" key="1">
    <source>
        <dbReference type="ARBA" id="ARBA00009995"/>
    </source>
</evidence>
<dbReference type="Gene3D" id="3.40.50.2000">
    <property type="entry name" value="Glycogen Phosphorylase B"/>
    <property type="match status" value="1"/>
</dbReference>
<evidence type="ECO:0000313" key="10">
    <source>
        <dbReference type="Proteomes" id="UP001175271"/>
    </source>
</evidence>
<keyword evidence="4" id="KW-0808">Transferase</keyword>
<evidence type="ECO:0000256" key="2">
    <source>
        <dbReference type="ARBA" id="ARBA00012544"/>
    </source>
</evidence>
<feature type="region of interest" description="Disordered" evidence="6">
    <location>
        <begin position="533"/>
        <end position="567"/>
    </location>
</feature>
<dbReference type="CDD" id="cd03784">
    <property type="entry name" value="GT1_Gtf-like"/>
    <property type="match status" value="1"/>
</dbReference>
<keyword evidence="3" id="KW-0328">Glycosyltransferase</keyword>
<evidence type="ECO:0000256" key="7">
    <source>
        <dbReference type="SAM" id="Phobius"/>
    </source>
</evidence>
<dbReference type="EC" id="2.4.1.17" evidence="2"/>
<comment type="caution">
    <text evidence="9">The sequence shown here is derived from an EMBL/GenBank/DDBJ whole genome shotgun (WGS) entry which is preliminary data.</text>
</comment>
<dbReference type="Gene3D" id="3.40.50.1240">
    <property type="entry name" value="Phosphoglycerate mutase-like"/>
    <property type="match status" value="1"/>
</dbReference>
<keyword evidence="10" id="KW-1185">Reference proteome</keyword>
<dbReference type="Pfam" id="PF00201">
    <property type="entry name" value="UDPGT"/>
    <property type="match status" value="1"/>
</dbReference>
<evidence type="ECO:0000256" key="5">
    <source>
        <dbReference type="ARBA" id="ARBA00047475"/>
    </source>
</evidence>
<evidence type="ECO:0000256" key="6">
    <source>
        <dbReference type="SAM" id="MobiDB-lite"/>
    </source>
</evidence>
<dbReference type="AlphaFoldDB" id="A0AA39GZA5"/>
<comment type="similarity">
    <text evidence="1">Belongs to the UDP-glycosyltransferase family.</text>
</comment>
<dbReference type="InterPro" id="IPR050271">
    <property type="entry name" value="UDP-glycosyltransferase"/>
</dbReference>
<gene>
    <name evidence="9" type="ORF">QR680_001644</name>
</gene>
<evidence type="ECO:0000256" key="4">
    <source>
        <dbReference type="ARBA" id="ARBA00022679"/>
    </source>
</evidence>
<proteinExistence type="inferred from homology"/>
<dbReference type="SUPFAM" id="SSF53756">
    <property type="entry name" value="UDP-Glycosyltransferase/glycogen phosphorylase"/>
    <property type="match status" value="1"/>
</dbReference>
<feature type="transmembrane region" description="Helical" evidence="7">
    <location>
        <begin position="486"/>
        <end position="510"/>
    </location>
</feature>
<keyword evidence="8" id="KW-0732">Signal</keyword>
<comment type="catalytic activity">
    <reaction evidence="5">
        <text>glucuronate acceptor + UDP-alpha-D-glucuronate = acceptor beta-D-glucuronoside + UDP + H(+)</text>
        <dbReference type="Rhea" id="RHEA:21032"/>
        <dbReference type="ChEBI" id="CHEBI:15378"/>
        <dbReference type="ChEBI" id="CHEBI:58052"/>
        <dbReference type="ChEBI" id="CHEBI:58223"/>
        <dbReference type="ChEBI" id="CHEBI:132367"/>
        <dbReference type="ChEBI" id="CHEBI:132368"/>
        <dbReference type="EC" id="2.4.1.17"/>
    </reaction>
</comment>
<dbReference type="CDD" id="cd07061">
    <property type="entry name" value="HP_HAP_like"/>
    <property type="match status" value="1"/>
</dbReference>
<evidence type="ECO:0000256" key="8">
    <source>
        <dbReference type="SAM" id="SignalP"/>
    </source>
</evidence>
<dbReference type="SUPFAM" id="SSF53254">
    <property type="entry name" value="Phosphoglycerate mutase-like"/>
    <property type="match status" value="1"/>
</dbReference>
<reference evidence="9" key="1">
    <citation type="submission" date="2023-06" db="EMBL/GenBank/DDBJ databases">
        <title>Genomic analysis of the entomopathogenic nematode Steinernema hermaphroditum.</title>
        <authorList>
            <person name="Schwarz E.M."/>
            <person name="Heppert J.K."/>
            <person name="Baniya A."/>
            <person name="Schwartz H.T."/>
            <person name="Tan C.-H."/>
            <person name="Antoshechkin I."/>
            <person name="Sternberg P.W."/>
            <person name="Goodrich-Blair H."/>
            <person name="Dillman A.R."/>
        </authorList>
    </citation>
    <scope>NUCLEOTIDE SEQUENCE</scope>
    <source>
        <strain evidence="9">PS9179</strain>
        <tissue evidence="9">Whole animal</tissue>
    </source>
</reference>
<sequence length="935" mass="106866">MQRCVFLLLVLACAAQCAKVLIMPSSIYPVHRYTMKTLAEELLKRKHSVTWFEYGWKKSDVALPKGVEEIFVRVPLKNNVIRDLYVARNHSVHDRIWYSDFEDEAERTSAWLASLELCDDLLSSTDGKKQFDALVGRQFDTVVVDDLYNPCGLLHTGLQKSVFIYWSMTALRTESAWAHHSPSPPSYLPVHGTKLTDRLSFTERAFNLAAYLRAIYVHQSVVLPRMDNIFKKYYPQLETGAFFMERNASINYVNTPPIFDFARPYMPRVNFVGGLHCKKAESLTGELKTFVDSSNAEKGFIVFSTGFTAQWKRAPKPLVNSIVTAMRRSPETKFVWQYDAEPIPNLPPNVFVSKWLPLQNLLGHSKCKAHMSHGGLNSVVESVWHGVPVIGFPLTVSGYDNLLRVTDRNAGILIPKSAWNADNFEKAFKDIHNNKYKEEVLIFQDMVIDVPYTELNHSAFWVEFIQRHQEVPHARSGADKLNILQYFLVDVVLFLLSIFVLIIATVVYVIKLVTRTIFSLFQMVFGKPTSAPTTAAAQKGSSSKPKKAKKVWRHGDRAPTKTYPTDVHQENAWPNGWGELTQLGMQQHFALGRLLRKRYVDDHPGFLSPTYKAKEVHVRSTDYNRTLVSAMSNLAGMYPMGTPGTDHPNASTWPSNWTPIPVHTDNYNTDFIGNMWASCPRKTELDQFIQSSPEYRQVIDENEEFFAFLSNKTGMSIDIYEMYDLYDVNFVETKYNLSQPDWFTPSISKKLWNLTHIKNEFNYGISKPYVPELIKLRGGPLLKDMNERMVAKVRCLEQGGSDCSWIKPLKYYAYSAHDTTIAGFLATLGDEEEVIGGIALPQYTAAIAVELWNLTDVGPAVKIFFHPGYNQEFHTVTSLTKGCPLNLDYCVLSTFYERSKIFMPKDINEDCKPKKRRAEFNSENNTKRRFSPRFH</sequence>
<dbReference type="EMBL" id="JAUCMV010000005">
    <property type="protein sequence ID" value="KAK0396261.1"/>
    <property type="molecule type" value="Genomic_DNA"/>
</dbReference>
<dbReference type="Pfam" id="PF00328">
    <property type="entry name" value="His_Phos_2"/>
    <property type="match status" value="1"/>
</dbReference>
<accession>A0AA39GZA5</accession>
<dbReference type="GO" id="GO:0016791">
    <property type="term" value="F:phosphatase activity"/>
    <property type="evidence" value="ECO:0007669"/>
    <property type="project" value="UniProtKB-ARBA"/>
</dbReference>
<evidence type="ECO:0000313" key="9">
    <source>
        <dbReference type="EMBL" id="KAK0396261.1"/>
    </source>
</evidence>
<protein>
    <recommendedName>
        <fullName evidence="2">glucuronosyltransferase</fullName>
        <ecNumber evidence="2">2.4.1.17</ecNumber>
    </recommendedName>
</protein>
<dbReference type="GO" id="GO:0015020">
    <property type="term" value="F:glucuronosyltransferase activity"/>
    <property type="evidence" value="ECO:0007669"/>
    <property type="project" value="UniProtKB-EC"/>
</dbReference>
<keyword evidence="7" id="KW-1133">Transmembrane helix</keyword>
<dbReference type="Proteomes" id="UP001175271">
    <property type="component" value="Unassembled WGS sequence"/>
</dbReference>
<name>A0AA39GZA5_9BILA</name>
<dbReference type="FunFam" id="3.40.50.2000:FF:000021">
    <property type="entry name" value="UDP-glucuronosyltransferase"/>
    <property type="match status" value="1"/>
</dbReference>
<keyword evidence="7" id="KW-0812">Transmembrane</keyword>
<organism evidence="9 10">
    <name type="scientific">Steinernema hermaphroditum</name>
    <dbReference type="NCBI Taxonomy" id="289476"/>
    <lineage>
        <taxon>Eukaryota</taxon>
        <taxon>Metazoa</taxon>
        <taxon>Ecdysozoa</taxon>
        <taxon>Nematoda</taxon>
        <taxon>Chromadorea</taxon>
        <taxon>Rhabditida</taxon>
        <taxon>Tylenchina</taxon>
        <taxon>Panagrolaimomorpha</taxon>
        <taxon>Strongyloidoidea</taxon>
        <taxon>Steinernematidae</taxon>
        <taxon>Steinernema</taxon>
    </lineage>
</organism>
<feature type="chain" id="PRO_5041203304" description="glucuronosyltransferase" evidence="8">
    <location>
        <begin position="18"/>
        <end position="935"/>
    </location>
</feature>